<evidence type="ECO:0000313" key="1">
    <source>
        <dbReference type="EMBL" id="PON81108.1"/>
    </source>
</evidence>
<evidence type="ECO:0000313" key="2">
    <source>
        <dbReference type="Proteomes" id="UP000237000"/>
    </source>
</evidence>
<protein>
    <submittedName>
        <fullName evidence="1">LRR domain containing protein</fullName>
    </submittedName>
</protein>
<organism evidence="1 2">
    <name type="scientific">Trema orientale</name>
    <name type="common">Charcoal tree</name>
    <name type="synonym">Celtis orientalis</name>
    <dbReference type="NCBI Taxonomy" id="63057"/>
    <lineage>
        <taxon>Eukaryota</taxon>
        <taxon>Viridiplantae</taxon>
        <taxon>Streptophyta</taxon>
        <taxon>Embryophyta</taxon>
        <taxon>Tracheophyta</taxon>
        <taxon>Spermatophyta</taxon>
        <taxon>Magnoliopsida</taxon>
        <taxon>eudicotyledons</taxon>
        <taxon>Gunneridae</taxon>
        <taxon>Pentapetalae</taxon>
        <taxon>rosids</taxon>
        <taxon>fabids</taxon>
        <taxon>Rosales</taxon>
        <taxon>Cannabaceae</taxon>
        <taxon>Trema</taxon>
    </lineage>
</organism>
<dbReference type="Proteomes" id="UP000237000">
    <property type="component" value="Unassembled WGS sequence"/>
</dbReference>
<dbReference type="EMBL" id="JXTC01000224">
    <property type="protein sequence ID" value="PON81108.1"/>
    <property type="molecule type" value="Genomic_DNA"/>
</dbReference>
<dbReference type="SUPFAM" id="SSF52058">
    <property type="entry name" value="L domain-like"/>
    <property type="match status" value="1"/>
</dbReference>
<dbReference type="InterPro" id="IPR032675">
    <property type="entry name" value="LRR_dom_sf"/>
</dbReference>
<feature type="non-terminal residue" evidence="1">
    <location>
        <position position="1"/>
    </location>
</feature>
<keyword evidence="2" id="KW-1185">Reference proteome</keyword>
<dbReference type="AlphaFoldDB" id="A0A2P5E6D4"/>
<dbReference type="OrthoDB" id="598235at2759"/>
<name>A0A2P5E6D4_TREOI</name>
<accession>A0A2P5E6D4</accession>
<reference evidence="2" key="1">
    <citation type="submission" date="2016-06" db="EMBL/GenBank/DDBJ databases">
        <title>Parallel loss of symbiosis genes in relatives of nitrogen-fixing non-legume Parasponia.</title>
        <authorList>
            <person name="Van Velzen R."/>
            <person name="Holmer R."/>
            <person name="Bu F."/>
            <person name="Rutten L."/>
            <person name="Van Zeijl A."/>
            <person name="Liu W."/>
            <person name="Santuari L."/>
            <person name="Cao Q."/>
            <person name="Sharma T."/>
            <person name="Shen D."/>
            <person name="Roswanjaya Y."/>
            <person name="Wardhani T."/>
            <person name="Kalhor M.S."/>
            <person name="Jansen J."/>
            <person name="Van den Hoogen J."/>
            <person name="Gungor B."/>
            <person name="Hartog M."/>
            <person name="Hontelez J."/>
            <person name="Verver J."/>
            <person name="Yang W.-C."/>
            <person name="Schijlen E."/>
            <person name="Repin R."/>
            <person name="Schilthuizen M."/>
            <person name="Schranz E."/>
            <person name="Heidstra R."/>
            <person name="Miyata K."/>
            <person name="Fedorova E."/>
            <person name="Kohlen W."/>
            <person name="Bisseling T."/>
            <person name="Smit S."/>
            <person name="Geurts R."/>
        </authorList>
    </citation>
    <scope>NUCLEOTIDE SEQUENCE [LARGE SCALE GENOMIC DNA]</scope>
    <source>
        <strain evidence="2">cv. RG33-2</strain>
    </source>
</reference>
<dbReference type="InParanoid" id="A0A2P5E6D4"/>
<sequence>LEYLELSSVSEHEILDLECISSPPYLLRFLSLRGPLQKLPYWISMPHNLLEIWLHFEEGGFQKLRLLNIKSHDRLKEVQIDREPLPCLQTLSMWGGLLREVPSGIQHLTNLKTLRFFDLPEEFVSSLKPCGGHDYWKVMHVPSVTFWKTIFGNPDVLLGNLRETYPINMCYAYHPKPV</sequence>
<proteinExistence type="predicted"/>
<gene>
    <name evidence="1" type="ORF">TorRG33x02_230670</name>
</gene>
<comment type="caution">
    <text evidence="1">The sequence shown here is derived from an EMBL/GenBank/DDBJ whole genome shotgun (WGS) entry which is preliminary data.</text>
</comment>
<dbReference type="STRING" id="63057.A0A2P5E6D4"/>
<dbReference type="Gene3D" id="3.80.10.10">
    <property type="entry name" value="Ribonuclease Inhibitor"/>
    <property type="match status" value="1"/>
</dbReference>